<organism evidence="10 11">
    <name type="scientific">Xylona heveae (strain CBS 132557 / TC161)</name>
    <dbReference type="NCBI Taxonomy" id="1328760"/>
    <lineage>
        <taxon>Eukaryota</taxon>
        <taxon>Fungi</taxon>
        <taxon>Dikarya</taxon>
        <taxon>Ascomycota</taxon>
        <taxon>Pezizomycotina</taxon>
        <taxon>Xylonomycetes</taxon>
        <taxon>Xylonales</taxon>
        <taxon>Xylonaceae</taxon>
        <taxon>Xylona</taxon>
    </lineage>
</organism>
<dbReference type="GO" id="GO:0022857">
    <property type="term" value="F:transmembrane transporter activity"/>
    <property type="evidence" value="ECO:0007669"/>
    <property type="project" value="InterPro"/>
</dbReference>
<feature type="transmembrane region" description="Helical" evidence="8">
    <location>
        <begin position="357"/>
        <end position="374"/>
    </location>
</feature>
<feature type="transmembrane region" description="Helical" evidence="8">
    <location>
        <begin position="327"/>
        <end position="345"/>
    </location>
</feature>
<feature type="transmembrane region" description="Helical" evidence="8">
    <location>
        <begin position="187"/>
        <end position="209"/>
    </location>
</feature>
<keyword evidence="2" id="KW-0813">Transport</keyword>
<dbReference type="InParanoid" id="A0A164ZU62"/>
<evidence type="ECO:0000256" key="3">
    <source>
        <dbReference type="ARBA" id="ARBA00022692"/>
    </source>
</evidence>
<accession>A0A164ZU62</accession>
<name>A0A164ZU62_XYLHT</name>
<dbReference type="PANTHER" id="PTHR43791:SF24">
    <property type="entry name" value="NICOTINIC ACID PLASMA MEMBRANE TRANSPORTER"/>
    <property type="match status" value="1"/>
</dbReference>
<feature type="transmembrane region" description="Helical" evidence="8">
    <location>
        <begin position="127"/>
        <end position="147"/>
    </location>
</feature>
<dbReference type="GeneID" id="28898627"/>
<dbReference type="InterPro" id="IPR011701">
    <property type="entry name" value="MFS"/>
</dbReference>
<dbReference type="OMA" id="QRRKYMG"/>
<sequence length="499" mass="55325">MDRPVSAEHYATEKHEMSNKIDPQPEGIMTKEATERSEGDVEIYIDPKKEKKLLLKLDLFLIPVVMLVYIACYLDRSNIGNAVAGGLPADIHASSQQISVAVSILFVTYVTLETPCAIIMKKVTPRVMITSLTFIWALVTIFTGFIQSIGGLYATRLLLGACEAGLFPCLNLYLTMVYRREEQAKRVSYLFSSAALAGAFGGLLAYGLLQMDGVAGKAGWRWLYIIEGILTILCAAAAWFGLPNDPSKAYFLNAEERELVKLRRLQAQKYLGSEEFSWQEVKAALCDPKLYISGSIQFCQDILLYGFSTFLPSILKSMGYNKLQSQYLTIPVYIFGALCFFAVAFASDYFQKRGPCLLVTNIFGIAAYIILIASSNDAVKYFACFLAAIAVYNGPGINLTWLNVNVAPHYRRATAIGAQQTIGNLAGIVAGQIYRKAPYKLGNSFSLGAVCVVQFIIAGKIMYIRWLNRRKERIASGEIADSRTRTTTGDAELDFKYHY</sequence>
<feature type="compositionally biased region" description="Basic and acidic residues" evidence="7">
    <location>
        <begin position="1"/>
        <end position="19"/>
    </location>
</feature>
<comment type="subcellular location">
    <subcellularLocation>
        <location evidence="1">Membrane</location>
        <topology evidence="1">Multi-pass membrane protein</topology>
    </subcellularLocation>
</comment>
<evidence type="ECO:0000256" key="6">
    <source>
        <dbReference type="ARBA" id="ARBA00037968"/>
    </source>
</evidence>
<keyword evidence="4 8" id="KW-1133">Transmembrane helix</keyword>
<keyword evidence="11" id="KW-1185">Reference proteome</keyword>
<dbReference type="RefSeq" id="XP_018185076.1">
    <property type="nucleotide sequence ID" value="XM_018333490.1"/>
</dbReference>
<feature type="transmembrane region" description="Helical" evidence="8">
    <location>
        <begin position="381"/>
        <end position="402"/>
    </location>
</feature>
<gene>
    <name evidence="10" type="ORF">L228DRAFT_251136</name>
</gene>
<evidence type="ECO:0000259" key="9">
    <source>
        <dbReference type="PROSITE" id="PS50850"/>
    </source>
</evidence>
<dbReference type="AlphaFoldDB" id="A0A164ZU62"/>
<feature type="region of interest" description="Disordered" evidence="7">
    <location>
        <begin position="1"/>
        <end position="25"/>
    </location>
</feature>
<dbReference type="STRING" id="1328760.A0A164ZU62"/>
<evidence type="ECO:0000256" key="2">
    <source>
        <dbReference type="ARBA" id="ARBA00022448"/>
    </source>
</evidence>
<feature type="transmembrane region" description="Helical" evidence="8">
    <location>
        <begin position="98"/>
        <end position="120"/>
    </location>
</feature>
<evidence type="ECO:0000256" key="1">
    <source>
        <dbReference type="ARBA" id="ARBA00004141"/>
    </source>
</evidence>
<dbReference type="FunFam" id="1.20.1250.20:FF:000068">
    <property type="entry name" value="MFS general substrate transporter"/>
    <property type="match status" value="1"/>
</dbReference>
<evidence type="ECO:0000313" key="11">
    <source>
        <dbReference type="Proteomes" id="UP000076632"/>
    </source>
</evidence>
<reference evidence="10 11" key="1">
    <citation type="journal article" date="2016" name="Fungal Biol.">
        <title>The genome of Xylona heveae provides a window into fungal endophytism.</title>
        <authorList>
            <person name="Gazis R."/>
            <person name="Kuo A."/>
            <person name="Riley R."/>
            <person name="LaButti K."/>
            <person name="Lipzen A."/>
            <person name="Lin J."/>
            <person name="Amirebrahimi M."/>
            <person name="Hesse C.N."/>
            <person name="Spatafora J.W."/>
            <person name="Henrissat B."/>
            <person name="Hainaut M."/>
            <person name="Grigoriev I.V."/>
            <person name="Hibbett D.S."/>
        </authorList>
    </citation>
    <scope>NUCLEOTIDE SEQUENCE [LARGE SCALE GENOMIC DNA]</scope>
    <source>
        <strain evidence="10 11">TC161</strain>
    </source>
</reference>
<keyword evidence="5 8" id="KW-0472">Membrane</keyword>
<feature type="transmembrane region" description="Helical" evidence="8">
    <location>
        <begin position="53"/>
        <end position="71"/>
    </location>
</feature>
<evidence type="ECO:0000256" key="7">
    <source>
        <dbReference type="SAM" id="MobiDB-lite"/>
    </source>
</evidence>
<dbReference type="InterPro" id="IPR036259">
    <property type="entry name" value="MFS_trans_sf"/>
</dbReference>
<dbReference type="PANTHER" id="PTHR43791">
    <property type="entry name" value="PERMEASE-RELATED"/>
    <property type="match status" value="1"/>
</dbReference>
<dbReference type="OrthoDB" id="2962993at2759"/>
<dbReference type="Pfam" id="PF07690">
    <property type="entry name" value="MFS_1"/>
    <property type="match status" value="1"/>
</dbReference>
<feature type="transmembrane region" description="Helical" evidence="8">
    <location>
        <begin position="445"/>
        <end position="463"/>
    </location>
</feature>
<evidence type="ECO:0000256" key="4">
    <source>
        <dbReference type="ARBA" id="ARBA00022989"/>
    </source>
</evidence>
<dbReference type="EMBL" id="KV407466">
    <property type="protein sequence ID" value="KZF19521.1"/>
    <property type="molecule type" value="Genomic_DNA"/>
</dbReference>
<comment type="similarity">
    <text evidence="6">Belongs to the major facilitator superfamily. Allantoate permease family.</text>
</comment>
<evidence type="ECO:0000313" key="10">
    <source>
        <dbReference type="EMBL" id="KZF19521.1"/>
    </source>
</evidence>
<dbReference type="Proteomes" id="UP000076632">
    <property type="component" value="Unassembled WGS sequence"/>
</dbReference>
<evidence type="ECO:0000256" key="8">
    <source>
        <dbReference type="SAM" id="Phobius"/>
    </source>
</evidence>
<evidence type="ECO:0000256" key="5">
    <source>
        <dbReference type="ARBA" id="ARBA00023136"/>
    </source>
</evidence>
<dbReference type="FunFam" id="1.20.1250.20:FF:000018">
    <property type="entry name" value="MFS transporter permease"/>
    <property type="match status" value="1"/>
</dbReference>
<feature type="transmembrane region" description="Helical" evidence="8">
    <location>
        <begin position="221"/>
        <end position="242"/>
    </location>
</feature>
<dbReference type="GO" id="GO:0016020">
    <property type="term" value="C:membrane"/>
    <property type="evidence" value="ECO:0007669"/>
    <property type="project" value="UniProtKB-SubCell"/>
</dbReference>
<feature type="domain" description="Major facilitator superfamily (MFS) profile" evidence="9">
    <location>
        <begin position="61"/>
        <end position="471"/>
    </location>
</feature>
<feature type="transmembrane region" description="Helical" evidence="8">
    <location>
        <begin position="153"/>
        <end position="175"/>
    </location>
</feature>
<keyword evidence="3 8" id="KW-0812">Transmembrane</keyword>
<dbReference type="SUPFAM" id="SSF103473">
    <property type="entry name" value="MFS general substrate transporter"/>
    <property type="match status" value="1"/>
</dbReference>
<dbReference type="InterPro" id="IPR020846">
    <property type="entry name" value="MFS_dom"/>
</dbReference>
<dbReference type="PROSITE" id="PS50850">
    <property type="entry name" value="MFS"/>
    <property type="match status" value="1"/>
</dbReference>
<proteinExistence type="inferred from homology"/>
<dbReference type="CDD" id="cd17327">
    <property type="entry name" value="MFS_FEN2_like"/>
    <property type="match status" value="1"/>
</dbReference>
<dbReference type="Gene3D" id="1.20.1250.20">
    <property type="entry name" value="MFS general substrate transporter like domains"/>
    <property type="match status" value="2"/>
</dbReference>
<protein>
    <submittedName>
        <fullName evidence="10">MFS general substrate transporter</fullName>
    </submittedName>
</protein>